<dbReference type="PANTHER" id="PTHR24291:SF50">
    <property type="entry name" value="BIFUNCTIONAL ALBAFLAVENONE MONOOXYGENASE_TERPENE SYNTHASE"/>
    <property type="match status" value="1"/>
</dbReference>
<dbReference type="InterPro" id="IPR017972">
    <property type="entry name" value="Cyt_P450_CS"/>
</dbReference>
<dbReference type="InterPro" id="IPR001128">
    <property type="entry name" value="Cyt_P450"/>
</dbReference>
<dbReference type="OrthoDB" id="9789468at2"/>
<evidence type="ECO:0000313" key="9">
    <source>
        <dbReference type="EMBL" id="TGK11572.1"/>
    </source>
</evidence>
<protein>
    <submittedName>
        <fullName evidence="9">Cytochrome P450</fullName>
    </submittedName>
</protein>
<keyword evidence="4 8" id="KW-0560">Oxidoreductase</keyword>
<accession>A0A4R9GFX4</accession>
<comment type="caution">
    <text evidence="9">The sequence shown here is derived from an EMBL/GenBank/DDBJ whole genome shotgun (WGS) entry which is preliminary data.</text>
</comment>
<dbReference type="PANTHER" id="PTHR24291">
    <property type="entry name" value="CYTOCHROME P450 FAMILY 4"/>
    <property type="match status" value="1"/>
</dbReference>
<evidence type="ECO:0000256" key="4">
    <source>
        <dbReference type="ARBA" id="ARBA00023002"/>
    </source>
</evidence>
<feature type="binding site" description="axial binding residue" evidence="7">
    <location>
        <position position="400"/>
    </location>
    <ligand>
        <name>heme</name>
        <dbReference type="ChEBI" id="CHEBI:30413"/>
    </ligand>
    <ligandPart>
        <name>Fe</name>
        <dbReference type="ChEBI" id="CHEBI:18248"/>
    </ligandPart>
</feature>
<dbReference type="CDD" id="cd20620">
    <property type="entry name" value="CYP132-like"/>
    <property type="match status" value="1"/>
</dbReference>
<keyword evidence="3 7" id="KW-0479">Metal-binding</keyword>
<dbReference type="GO" id="GO:0020037">
    <property type="term" value="F:heme binding"/>
    <property type="evidence" value="ECO:0007669"/>
    <property type="project" value="InterPro"/>
</dbReference>
<dbReference type="PRINTS" id="PR00385">
    <property type="entry name" value="P450"/>
</dbReference>
<evidence type="ECO:0000313" key="10">
    <source>
        <dbReference type="Proteomes" id="UP000298458"/>
    </source>
</evidence>
<evidence type="ECO:0000256" key="7">
    <source>
        <dbReference type="PIRSR" id="PIRSR602401-1"/>
    </source>
</evidence>
<evidence type="ECO:0000256" key="2">
    <source>
        <dbReference type="ARBA" id="ARBA00022617"/>
    </source>
</evidence>
<dbReference type="InterPro" id="IPR036396">
    <property type="entry name" value="Cyt_P450_sf"/>
</dbReference>
<dbReference type="GO" id="GO:0005506">
    <property type="term" value="F:iron ion binding"/>
    <property type="evidence" value="ECO:0007669"/>
    <property type="project" value="InterPro"/>
</dbReference>
<dbReference type="AlphaFoldDB" id="A0A4R9GFX4"/>
<evidence type="ECO:0000256" key="3">
    <source>
        <dbReference type="ARBA" id="ARBA00022723"/>
    </source>
</evidence>
<dbReference type="InterPro" id="IPR002401">
    <property type="entry name" value="Cyt_P450_E_grp-I"/>
</dbReference>
<dbReference type="InterPro" id="IPR050196">
    <property type="entry name" value="Cytochrome_P450_Monoox"/>
</dbReference>
<evidence type="ECO:0000256" key="6">
    <source>
        <dbReference type="ARBA" id="ARBA00023033"/>
    </source>
</evidence>
<proteinExistence type="inferred from homology"/>
<keyword evidence="5 7" id="KW-0408">Iron</keyword>
<dbReference type="Pfam" id="PF00067">
    <property type="entry name" value="p450"/>
    <property type="match status" value="1"/>
</dbReference>
<dbReference type="EMBL" id="RQET01000004">
    <property type="protein sequence ID" value="TGK11572.1"/>
    <property type="molecule type" value="Genomic_DNA"/>
</dbReference>
<keyword evidence="10" id="KW-1185">Reference proteome</keyword>
<gene>
    <name evidence="9" type="ORF">EHO60_04535</name>
</gene>
<dbReference type="Gene3D" id="1.10.630.10">
    <property type="entry name" value="Cytochrome P450"/>
    <property type="match status" value="1"/>
</dbReference>
<dbReference type="GO" id="GO:0016705">
    <property type="term" value="F:oxidoreductase activity, acting on paired donors, with incorporation or reduction of molecular oxygen"/>
    <property type="evidence" value="ECO:0007669"/>
    <property type="project" value="InterPro"/>
</dbReference>
<dbReference type="GO" id="GO:0004497">
    <property type="term" value="F:monooxygenase activity"/>
    <property type="evidence" value="ECO:0007669"/>
    <property type="project" value="UniProtKB-KW"/>
</dbReference>
<dbReference type="Proteomes" id="UP000298458">
    <property type="component" value="Unassembled WGS sequence"/>
</dbReference>
<evidence type="ECO:0000256" key="1">
    <source>
        <dbReference type="ARBA" id="ARBA00010617"/>
    </source>
</evidence>
<reference evidence="9" key="1">
    <citation type="journal article" date="2019" name="PLoS Negl. Trop. Dis.">
        <title>Revisiting the worldwide diversity of Leptospira species in the environment.</title>
        <authorList>
            <person name="Vincent A.T."/>
            <person name="Schiettekatte O."/>
            <person name="Bourhy P."/>
            <person name="Veyrier F.J."/>
            <person name="Picardeau M."/>
        </authorList>
    </citation>
    <scope>NUCLEOTIDE SEQUENCE [LARGE SCALE GENOMIC DNA]</scope>
    <source>
        <strain evidence="9">SSW15</strain>
    </source>
</reference>
<evidence type="ECO:0000256" key="8">
    <source>
        <dbReference type="RuleBase" id="RU000461"/>
    </source>
</evidence>
<keyword evidence="2 7" id="KW-0349">Heme</keyword>
<keyword evidence="6 8" id="KW-0503">Monooxygenase</keyword>
<organism evidence="9 10">
    <name type="scientific">Leptospira fletcheri</name>
    <dbReference type="NCBI Taxonomy" id="2484981"/>
    <lineage>
        <taxon>Bacteria</taxon>
        <taxon>Pseudomonadati</taxon>
        <taxon>Spirochaetota</taxon>
        <taxon>Spirochaetia</taxon>
        <taxon>Leptospirales</taxon>
        <taxon>Leptospiraceae</taxon>
        <taxon>Leptospira</taxon>
    </lineage>
</organism>
<evidence type="ECO:0000256" key="5">
    <source>
        <dbReference type="ARBA" id="ARBA00023004"/>
    </source>
</evidence>
<dbReference type="PRINTS" id="PR00463">
    <property type="entry name" value="EP450I"/>
</dbReference>
<dbReference type="PROSITE" id="PS00086">
    <property type="entry name" value="CYTOCHROME_P450"/>
    <property type="match status" value="1"/>
</dbReference>
<comment type="cofactor">
    <cofactor evidence="7">
        <name>heme</name>
        <dbReference type="ChEBI" id="CHEBI:30413"/>
    </cofactor>
</comment>
<name>A0A4R9GFX4_9LEPT</name>
<dbReference type="SUPFAM" id="SSF48264">
    <property type="entry name" value="Cytochrome P450"/>
    <property type="match status" value="1"/>
</dbReference>
<sequence length="452" mass="52268">MLSLQETGPEKRVHLPPGTFGIPALRYLPFLSRDTIGFFRMLHEKYGKTVRFGIRQIAIHLITQPEDIRRVLQENNQNYHKGVFYRELGRILGRGLLNSEGEFWKKQRKLIQPSFHRQRISEFVEVMAEETNRMIDDWKSRPSLDVSKEMMHLTFAIVGRTLFKTEVTSYSGRIEAALTIALELTTKRIKKLFPAPIHWPTPGNIKLKNSIREMHSIVEELIEERKTKPSNDIISMLLDAKDEETGESMSEIQIRDEAITLLLAGHETTANALSWAFYLLSQHPEAYEKIRAESIRVLGDRTPSLEDIQNLTYTRRVVDETLRLYPPAWVIERRAMDWDRLGGYDVPPGTNISICIFNLHRNPEFWENPDSFDPDRFEEEKLKERPKNAYMPFGGGPRVCIGNVFALTEAVLVLALIAKSFRFRLNTEKPVVMEPLVTLRPKYGIHLDLVST</sequence>
<comment type="similarity">
    <text evidence="1 8">Belongs to the cytochrome P450 family.</text>
</comment>